<name>A0ABT6FTY7_9FLAO</name>
<dbReference type="Pfam" id="PF00078">
    <property type="entry name" value="RVT_1"/>
    <property type="match status" value="1"/>
</dbReference>
<proteinExistence type="inferred from homology"/>
<feature type="domain" description="Reverse transcriptase" evidence="10">
    <location>
        <begin position="17"/>
        <end position="243"/>
    </location>
</feature>
<dbReference type="PROSITE" id="PS50878">
    <property type="entry name" value="RT_POL"/>
    <property type="match status" value="1"/>
</dbReference>
<evidence type="ECO:0000256" key="4">
    <source>
        <dbReference type="ARBA" id="ARBA00022723"/>
    </source>
</evidence>
<evidence type="ECO:0000313" key="11">
    <source>
        <dbReference type="EMBL" id="MDG3586539.1"/>
    </source>
</evidence>
<dbReference type="InterPro" id="IPR043502">
    <property type="entry name" value="DNA/RNA_pol_sf"/>
</dbReference>
<comment type="catalytic activity">
    <reaction evidence="9">
        <text>DNA(n) + a 2'-deoxyribonucleoside 5'-triphosphate = DNA(n+1) + diphosphate</text>
        <dbReference type="Rhea" id="RHEA:22508"/>
        <dbReference type="Rhea" id="RHEA-COMP:17339"/>
        <dbReference type="Rhea" id="RHEA-COMP:17340"/>
        <dbReference type="ChEBI" id="CHEBI:33019"/>
        <dbReference type="ChEBI" id="CHEBI:61560"/>
        <dbReference type="ChEBI" id="CHEBI:173112"/>
        <dbReference type="EC" id="2.7.7.49"/>
    </reaction>
</comment>
<keyword evidence="7" id="KW-0051">Antiviral defense</keyword>
<keyword evidence="5" id="KW-0460">Magnesium</keyword>
<dbReference type="InterPro" id="IPR051083">
    <property type="entry name" value="GrpII_Intron_Splice-Mob/Def"/>
</dbReference>
<evidence type="ECO:0000256" key="6">
    <source>
        <dbReference type="ARBA" id="ARBA00022918"/>
    </source>
</evidence>
<dbReference type="Gene3D" id="3.30.70.270">
    <property type="match status" value="1"/>
</dbReference>
<keyword evidence="3 11" id="KW-0548">Nucleotidyltransferase</keyword>
<dbReference type="NCBIfam" id="TIGR04416">
    <property type="entry name" value="group_II_RT_mat"/>
    <property type="match status" value="1"/>
</dbReference>
<dbReference type="InterPro" id="IPR030931">
    <property type="entry name" value="Group_II_RT_mat"/>
</dbReference>
<evidence type="ECO:0000256" key="7">
    <source>
        <dbReference type="ARBA" id="ARBA00023118"/>
    </source>
</evidence>
<evidence type="ECO:0000256" key="2">
    <source>
        <dbReference type="ARBA" id="ARBA00022679"/>
    </source>
</evidence>
<dbReference type="InterPro" id="IPR000477">
    <property type="entry name" value="RT_dom"/>
</dbReference>
<keyword evidence="4" id="KW-0479">Metal-binding</keyword>
<organism evidence="11 12">
    <name type="scientific">Galbibacter pacificus</name>
    <dbReference type="NCBI Taxonomy" id="2996052"/>
    <lineage>
        <taxon>Bacteria</taxon>
        <taxon>Pseudomonadati</taxon>
        <taxon>Bacteroidota</taxon>
        <taxon>Flavobacteriia</taxon>
        <taxon>Flavobacteriales</taxon>
        <taxon>Flavobacteriaceae</taxon>
        <taxon>Galbibacter</taxon>
    </lineage>
</organism>
<comment type="similarity">
    <text evidence="8">Belongs to the bacterial reverse transcriptase family.</text>
</comment>
<reference evidence="11" key="1">
    <citation type="submission" date="2022-11" db="EMBL/GenBank/DDBJ databases">
        <title>High-quality draft genome sequence of Galbibacter sp. strain CMA-7.</title>
        <authorList>
            <person name="Wei L."/>
            <person name="Dong C."/>
            <person name="Shao Z."/>
        </authorList>
    </citation>
    <scope>NUCLEOTIDE SEQUENCE</scope>
    <source>
        <strain evidence="11">CMA-7</strain>
    </source>
</reference>
<dbReference type="GO" id="GO:0003964">
    <property type="term" value="F:RNA-directed DNA polymerase activity"/>
    <property type="evidence" value="ECO:0007669"/>
    <property type="project" value="UniProtKB-KW"/>
</dbReference>
<sequence>MEVESLKDYLVKHKDELVCSILNGTYRPNPVRRVLIPKDNGQMRQLGIPTVVDRCIQQAIAQILIPIYEPLFIGASYGFRPRRGAHGALRKCQEYIPEGYHWAVDLDLEKFFDTVEHSKQIEVLSRTVKDGRVISLIHQYLNAGIQKGPTLQANETGVPQGGPLSPILSNIMLNEMDKELESSGHKFVRYADDVMILCRSKRGARRTMQTMPRFIEEKLFLKVNRDKSQSTYISKVKFLGYSFIKRKEKGDFGYTKIAYPR</sequence>
<evidence type="ECO:0000256" key="8">
    <source>
        <dbReference type="ARBA" id="ARBA00034120"/>
    </source>
</evidence>
<dbReference type="EC" id="2.7.7.49" evidence="1"/>
<comment type="caution">
    <text evidence="11">The sequence shown here is derived from an EMBL/GenBank/DDBJ whole genome shotgun (WGS) entry which is preliminary data.</text>
</comment>
<dbReference type="PANTHER" id="PTHR34047">
    <property type="entry name" value="NUCLEAR INTRON MATURASE 1, MITOCHONDRIAL-RELATED"/>
    <property type="match status" value="1"/>
</dbReference>
<dbReference type="PANTHER" id="PTHR34047:SF8">
    <property type="entry name" value="PROTEIN YKFC"/>
    <property type="match status" value="1"/>
</dbReference>
<keyword evidence="2 11" id="KW-0808">Transferase</keyword>
<evidence type="ECO:0000256" key="1">
    <source>
        <dbReference type="ARBA" id="ARBA00012493"/>
    </source>
</evidence>
<protein>
    <recommendedName>
        <fullName evidence="1">RNA-directed DNA polymerase</fullName>
        <ecNumber evidence="1">2.7.7.49</ecNumber>
    </recommendedName>
</protein>
<keyword evidence="12" id="KW-1185">Reference proteome</keyword>
<dbReference type="RefSeq" id="WP_277900272.1">
    <property type="nucleotide sequence ID" value="NZ_JAPMUA010000004.1"/>
</dbReference>
<dbReference type="InterPro" id="IPR043128">
    <property type="entry name" value="Rev_trsase/Diguanyl_cyclase"/>
</dbReference>
<evidence type="ECO:0000313" key="12">
    <source>
        <dbReference type="Proteomes" id="UP001153642"/>
    </source>
</evidence>
<dbReference type="PRINTS" id="PR00866">
    <property type="entry name" value="RNADNAPOLMS"/>
</dbReference>
<evidence type="ECO:0000256" key="3">
    <source>
        <dbReference type="ARBA" id="ARBA00022695"/>
    </source>
</evidence>
<accession>A0ABT6FTY7</accession>
<keyword evidence="6 11" id="KW-0695">RNA-directed DNA polymerase</keyword>
<dbReference type="EMBL" id="JAPMUA010000004">
    <property type="protein sequence ID" value="MDG3586539.1"/>
    <property type="molecule type" value="Genomic_DNA"/>
</dbReference>
<evidence type="ECO:0000259" key="10">
    <source>
        <dbReference type="PROSITE" id="PS50878"/>
    </source>
</evidence>
<evidence type="ECO:0000256" key="5">
    <source>
        <dbReference type="ARBA" id="ARBA00022842"/>
    </source>
</evidence>
<dbReference type="Proteomes" id="UP001153642">
    <property type="component" value="Unassembled WGS sequence"/>
</dbReference>
<dbReference type="CDD" id="cd01651">
    <property type="entry name" value="RT_G2_intron"/>
    <property type="match status" value="1"/>
</dbReference>
<evidence type="ECO:0000256" key="9">
    <source>
        <dbReference type="ARBA" id="ARBA00048173"/>
    </source>
</evidence>
<gene>
    <name evidence="11" type="primary">ltrA</name>
    <name evidence="11" type="ORF">OSR52_11740</name>
</gene>
<dbReference type="SUPFAM" id="SSF56672">
    <property type="entry name" value="DNA/RNA polymerases"/>
    <property type="match status" value="1"/>
</dbReference>
<dbReference type="InterPro" id="IPR000123">
    <property type="entry name" value="Reverse_transcriptase_msDNA"/>
</dbReference>